<evidence type="ECO:0000313" key="7">
    <source>
        <dbReference type="Proteomes" id="UP001196565"/>
    </source>
</evidence>
<feature type="domain" description="Cytochrome c" evidence="5">
    <location>
        <begin position="20"/>
        <end position="101"/>
    </location>
</feature>
<dbReference type="SUPFAM" id="SSF46626">
    <property type="entry name" value="Cytochrome c"/>
    <property type="match status" value="1"/>
</dbReference>
<dbReference type="Pfam" id="PF00034">
    <property type="entry name" value="Cytochrom_C"/>
    <property type="match status" value="1"/>
</dbReference>
<sequence length="105" mass="11093">MRALFALPILLAACAGEDRATVAQGQQIAETRCGACHATGRTGTSPRAGAPAFRDLHSRYPVDNLAESLAEGIVTGHPEMPEQSFSAEEVTALVAYLKSLERPAQ</sequence>
<reference evidence="6 7" key="1">
    <citation type="submission" date="2021-07" db="EMBL/GenBank/DDBJ databases">
        <authorList>
            <person name="So Y."/>
        </authorList>
    </citation>
    <scope>NUCLEOTIDE SEQUENCE [LARGE SCALE GENOMIC DNA]</scope>
    <source>
        <strain evidence="6 7">HJA6</strain>
    </source>
</reference>
<comment type="caution">
    <text evidence="6">The sequence shown here is derived from an EMBL/GenBank/DDBJ whole genome shotgun (WGS) entry which is preliminary data.</text>
</comment>
<gene>
    <name evidence="6" type="ORF">KPL78_18755</name>
</gene>
<evidence type="ECO:0000256" key="4">
    <source>
        <dbReference type="PROSITE-ProRule" id="PRU00433"/>
    </source>
</evidence>
<name>A0ABS7AC75_9PROT</name>
<dbReference type="Gene3D" id="1.10.760.10">
    <property type="entry name" value="Cytochrome c-like domain"/>
    <property type="match status" value="1"/>
</dbReference>
<protein>
    <submittedName>
        <fullName evidence="6">Cytochrome c</fullName>
    </submittedName>
</protein>
<dbReference type="PROSITE" id="PS51007">
    <property type="entry name" value="CYTC"/>
    <property type="match status" value="1"/>
</dbReference>
<dbReference type="RefSeq" id="WP_219764494.1">
    <property type="nucleotide sequence ID" value="NZ_JAHYBZ010000006.1"/>
</dbReference>
<keyword evidence="3 4" id="KW-0408">Iron</keyword>
<dbReference type="InterPro" id="IPR009056">
    <property type="entry name" value="Cyt_c-like_dom"/>
</dbReference>
<evidence type="ECO:0000256" key="2">
    <source>
        <dbReference type="ARBA" id="ARBA00022723"/>
    </source>
</evidence>
<evidence type="ECO:0000259" key="5">
    <source>
        <dbReference type="PROSITE" id="PS51007"/>
    </source>
</evidence>
<organism evidence="6 7">
    <name type="scientific">Roseomonas alba</name>
    <dbReference type="NCBI Taxonomy" id="2846776"/>
    <lineage>
        <taxon>Bacteria</taxon>
        <taxon>Pseudomonadati</taxon>
        <taxon>Pseudomonadota</taxon>
        <taxon>Alphaproteobacteria</taxon>
        <taxon>Acetobacterales</taxon>
        <taxon>Roseomonadaceae</taxon>
        <taxon>Roseomonas</taxon>
    </lineage>
</organism>
<evidence type="ECO:0000256" key="1">
    <source>
        <dbReference type="ARBA" id="ARBA00022617"/>
    </source>
</evidence>
<evidence type="ECO:0000313" key="6">
    <source>
        <dbReference type="EMBL" id="MBW6399907.1"/>
    </source>
</evidence>
<keyword evidence="7" id="KW-1185">Reference proteome</keyword>
<dbReference type="Proteomes" id="UP001196565">
    <property type="component" value="Unassembled WGS sequence"/>
</dbReference>
<dbReference type="EMBL" id="JAHYBZ010000006">
    <property type="protein sequence ID" value="MBW6399907.1"/>
    <property type="molecule type" value="Genomic_DNA"/>
</dbReference>
<accession>A0ABS7AC75</accession>
<dbReference type="InterPro" id="IPR036909">
    <property type="entry name" value="Cyt_c-like_dom_sf"/>
</dbReference>
<keyword evidence="2 4" id="KW-0479">Metal-binding</keyword>
<keyword evidence="1 4" id="KW-0349">Heme</keyword>
<evidence type="ECO:0000256" key="3">
    <source>
        <dbReference type="ARBA" id="ARBA00023004"/>
    </source>
</evidence>
<proteinExistence type="predicted"/>